<organism evidence="4 5">
    <name type="scientific">Dongia sedimenti</name>
    <dbReference type="NCBI Taxonomy" id="3064282"/>
    <lineage>
        <taxon>Bacteria</taxon>
        <taxon>Pseudomonadati</taxon>
        <taxon>Pseudomonadota</taxon>
        <taxon>Alphaproteobacteria</taxon>
        <taxon>Rhodospirillales</taxon>
        <taxon>Dongiaceae</taxon>
        <taxon>Dongia</taxon>
    </lineage>
</organism>
<feature type="compositionally biased region" description="Acidic residues" evidence="1">
    <location>
        <begin position="84"/>
        <end position="104"/>
    </location>
</feature>
<feature type="compositionally biased region" description="Polar residues" evidence="1">
    <location>
        <begin position="131"/>
        <end position="142"/>
    </location>
</feature>
<evidence type="ECO:0000256" key="2">
    <source>
        <dbReference type="SAM" id="SignalP"/>
    </source>
</evidence>
<dbReference type="Proteomes" id="UP001230156">
    <property type="component" value="Unassembled WGS sequence"/>
</dbReference>
<evidence type="ECO:0000256" key="1">
    <source>
        <dbReference type="SAM" id="MobiDB-lite"/>
    </source>
</evidence>
<feature type="chain" id="PRO_5046666940" evidence="2">
    <location>
        <begin position="23"/>
        <end position="142"/>
    </location>
</feature>
<feature type="domain" description="PepSY" evidence="3">
    <location>
        <begin position="7"/>
        <end position="86"/>
    </location>
</feature>
<proteinExistence type="predicted"/>
<evidence type="ECO:0000259" key="3">
    <source>
        <dbReference type="Pfam" id="PF13670"/>
    </source>
</evidence>
<gene>
    <name evidence="4" type="ORF">Q8A70_23670</name>
</gene>
<keyword evidence="2" id="KW-0732">Signal</keyword>
<feature type="signal peptide" evidence="2">
    <location>
        <begin position="1"/>
        <end position="22"/>
    </location>
</feature>
<name>A0ABU0YVN4_9PROT</name>
<dbReference type="InterPro" id="IPR025711">
    <property type="entry name" value="PepSY"/>
</dbReference>
<keyword evidence="5" id="KW-1185">Reference proteome</keyword>
<sequence length="142" mass="15082">MKHPVLIAAFALTTLGAGAALADDDCDAPMADWQPRSAVQRMAESKGWIVRRIKTDDGCYEIKGRNADGDEIEVKVHPATLEILDMETEDGDDEDGNDDDDDEGSGNPSINATDAPVATPGLNPAPRNPLINGNSRPTAVVQ</sequence>
<dbReference type="EMBL" id="JAUYVI010000007">
    <property type="protein sequence ID" value="MDQ7250708.1"/>
    <property type="molecule type" value="Genomic_DNA"/>
</dbReference>
<accession>A0ABU0YVN4</accession>
<comment type="caution">
    <text evidence="4">The sequence shown here is derived from an EMBL/GenBank/DDBJ whole genome shotgun (WGS) entry which is preliminary data.</text>
</comment>
<dbReference type="Pfam" id="PF13670">
    <property type="entry name" value="PepSY_2"/>
    <property type="match status" value="1"/>
</dbReference>
<reference evidence="5" key="1">
    <citation type="submission" date="2023-08" db="EMBL/GenBank/DDBJ databases">
        <title>Rhodospirillaceae gen. nov., a novel taxon isolated from the Yangtze River Yuezi River estuary sludge.</title>
        <authorList>
            <person name="Ruan L."/>
        </authorList>
    </citation>
    <scope>NUCLEOTIDE SEQUENCE [LARGE SCALE GENOMIC DNA]</scope>
    <source>
        <strain evidence="5">R-7</strain>
    </source>
</reference>
<evidence type="ECO:0000313" key="5">
    <source>
        <dbReference type="Proteomes" id="UP001230156"/>
    </source>
</evidence>
<protein>
    <submittedName>
        <fullName evidence="4">PepSY domain-containing protein</fullName>
    </submittedName>
</protein>
<feature type="region of interest" description="Disordered" evidence="1">
    <location>
        <begin position="80"/>
        <end position="142"/>
    </location>
</feature>
<dbReference type="RefSeq" id="WP_379960348.1">
    <property type="nucleotide sequence ID" value="NZ_JAUYVI010000007.1"/>
</dbReference>
<evidence type="ECO:0000313" key="4">
    <source>
        <dbReference type="EMBL" id="MDQ7250708.1"/>
    </source>
</evidence>